<dbReference type="Pfam" id="PF25326">
    <property type="entry name" value="ARM_SRB8"/>
    <property type="match status" value="1"/>
</dbReference>
<dbReference type="EMBL" id="JAZHXI010000012">
    <property type="protein sequence ID" value="KAL2065439.1"/>
    <property type="molecule type" value="Genomic_DNA"/>
</dbReference>
<feature type="compositionally biased region" description="Polar residues" evidence="12">
    <location>
        <begin position="114"/>
        <end position="129"/>
    </location>
</feature>
<evidence type="ECO:0000256" key="12">
    <source>
        <dbReference type="SAM" id="MobiDB-lite"/>
    </source>
</evidence>
<evidence type="ECO:0000256" key="8">
    <source>
        <dbReference type="ARBA" id="ARBA00023163"/>
    </source>
</evidence>
<feature type="domain" description="Mediator complex subunit Med12" evidence="13">
    <location>
        <begin position="260"/>
        <end position="323"/>
    </location>
</feature>
<evidence type="ECO:0000313" key="15">
    <source>
        <dbReference type="Proteomes" id="UP001595075"/>
    </source>
</evidence>
<evidence type="ECO:0000313" key="14">
    <source>
        <dbReference type="EMBL" id="KAL2065439.1"/>
    </source>
</evidence>
<keyword evidence="7" id="KW-0010">Activator</keyword>
<protein>
    <recommendedName>
        <fullName evidence="4">Mediator of RNA polymerase II transcription subunit 12</fullName>
    </recommendedName>
    <alternativeName>
        <fullName evidence="11">Mediator complex subunit 12</fullName>
    </alternativeName>
</protein>
<sequence length="1492" mass="165596">MTTRPMGRQAPQRSLSSTGAIHQRPPPLRTHSQQFTSSSPTRRGNDGGPVDLTFDGEGARPRIGTSRLRVEISTDSKQADVLDSSRTSSAATPTWRPSLPPRGRPQLHFDVPSVINSRSAQEGGQQDTTIKPMPLPVRPGQHVPPLSGKQRPLPTNTSKKDARPKPYTLEVPTIAPHYSPNGHADFYPWTGNHPEDHFSEPVIRQGYFDKAQMTQNETGTARPAIFPALKHKSGLQTLSALFTNVLAQRRAHGQITSTSTFKPPPRVTVTDTKREMWLKDLANPTISLRRLSRSIPHGIRGKVLLDQSLSKNIPIERAVWLAKCVGANELRSFRRKGVSGTFAMGGEAKWIRDFTVCVEQFLESIVGSCGEKDFKARITYAIRLATHFHAEHLLDREHYMDWLITSLENSHQTKLPMWILVTQVYWKDLLKYRKYGRRLAAALMGHLTETSKHADQDILAPLSDRLKSLLKGLMFTNIDSFVSPKVWTTNREAITSSFGSEDPQLLHILATIEKRNARFTSSGAMKEPTGRGRLIGILDKSLSEPFSNDLPRICWDLDSNKDLLIQVVLEWSTSSYRPGTTKTFVAARLIRNWARLGTDVTGAVLEFLDSMSNASRTNNSAFFHLASELARSEHFSTPRYLQWLIARGGIYNPADLAVDGPCSTRLLAELPMSNASDSICGLRNALLSRADLSTDYEEDLIRECLVFMNGRLPGMQTGVDLDLESKDGRESSNLTELPRNLSRTIKSELGHWLRQKVRLQMVQPTIPPLDDWDASPMKGGSSAITGSDFNMVRGYLEDLDDYSMLADVLKIVTSSNDADVLASCTDTLDLHMTTFAAIGALNGLFDILLTRLRALTEELDAVPRGFLASLSNLASRIPQENGIAKQLAQELIRSDRKTAADACSPVSDLMAVVESAEVSLTDEIERVLASGNSMDQATLGRLFLLITERLEESWKKLPEQQRSCTMLLTRLRTFDAKHFDLLMGAWVSRILPMESRPAMMEALGPLISFGCLAFRDVLASCAMSSEKQSTDSSFDKSSIAQELAHLLVAHCNVPEIMTVEETYRLRIKQAHAQEDFRLDILSVIRQAFEASFTTQHGNSRLIDVKSLLRNKDMFTIYQYYVLKDAVACTQNLIMPLLQSSNQDVVDAISLTVDKLLSTNDVGQPITTELLLNIADDLSLPFCQVKLASMLQARDTSMEGDNTSQSEHLADFDRAIEAAVEAGRTTWASIIPLLDVSISQHLRHRADTQFLSLFPNPKTNSSDSWTSSRISRAENLLRIVEATSHSISASSSSPDPSTASLATDMVMALNGTWLLLANTQSQETKEVLISRWLPLLLTFMTIHIGSFDATKLGHESRAKGTLALSALFLQLHALDTRNAAISSLSEQAYDLALHLVDGLAEDFRQQCIRSLRDTTSNPQISYLFSIAANPTEWLMLSQKDRMNAVTGADGKPAEKEKLIPFPLKRWEMLGEPTPNVGENDTSLSLTLFGARRG</sequence>
<proteinExistence type="inferred from homology"/>
<accession>A0ABR4C675</accession>
<evidence type="ECO:0000256" key="9">
    <source>
        <dbReference type="ARBA" id="ARBA00023242"/>
    </source>
</evidence>
<evidence type="ECO:0000256" key="2">
    <source>
        <dbReference type="ARBA" id="ARBA00010289"/>
    </source>
</evidence>
<reference evidence="14 15" key="1">
    <citation type="journal article" date="2024" name="Commun. Biol.">
        <title>Comparative genomic analysis of thermophilic fungi reveals convergent evolutionary adaptations and gene losses.</title>
        <authorList>
            <person name="Steindorff A.S."/>
            <person name="Aguilar-Pontes M.V."/>
            <person name="Robinson A.J."/>
            <person name="Andreopoulos B."/>
            <person name="LaButti K."/>
            <person name="Kuo A."/>
            <person name="Mondo S."/>
            <person name="Riley R."/>
            <person name="Otillar R."/>
            <person name="Haridas S."/>
            <person name="Lipzen A."/>
            <person name="Grimwood J."/>
            <person name="Schmutz J."/>
            <person name="Clum A."/>
            <person name="Reid I.D."/>
            <person name="Moisan M.C."/>
            <person name="Butler G."/>
            <person name="Nguyen T.T.M."/>
            <person name="Dewar K."/>
            <person name="Conant G."/>
            <person name="Drula E."/>
            <person name="Henrissat B."/>
            <person name="Hansel C."/>
            <person name="Singer S."/>
            <person name="Hutchinson M.I."/>
            <person name="de Vries R.P."/>
            <person name="Natvig D.O."/>
            <person name="Powell A.J."/>
            <person name="Tsang A."/>
            <person name="Grigoriev I.V."/>
        </authorList>
    </citation>
    <scope>NUCLEOTIDE SEQUENCE [LARGE SCALE GENOMIC DNA]</scope>
    <source>
        <strain evidence="14 15">CBS 494.80</strain>
    </source>
</reference>
<feature type="compositionally biased region" description="Polar residues" evidence="12">
    <location>
        <begin position="30"/>
        <end position="42"/>
    </location>
</feature>
<keyword evidence="15" id="KW-1185">Reference proteome</keyword>
<gene>
    <name evidence="14" type="ORF">VTL71DRAFT_3109</name>
</gene>
<organism evidence="14 15">
    <name type="scientific">Oculimacula yallundae</name>
    <dbReference type="NCBI Taxonomy" id="86028"/>
    <lineage>
        <taxon>Eukaryota</taxon>
        <taxon>Fungi</taxon>
        <taxon>Dikarya</taxon>
        <taxon>Ascomycota</taxon>
        <taxon>Pezizomycotina</taxon>
        <taxon>Leotiomycetes</taxon>
        <taxon>Helotiales</taxon>
        <taxon>Ploettnerulaceae</taxon>
        <taxon>Oculimacula</taxon>
    </lineage>
</organism>
<name>A0ABR4C675_9HELO</name>
<feature type="region of interest" description="Disordered" evidence="12">
    <location>
        <begin position="1"/>
        <end position="165"/>
    </location>
</feature>
<dbReference type="Pfam" id="PF09497">
    <property type="entry name" value="Med12"/>
    <property type="match status" value="1"/>
</dbReference>
<dbReference type="InterPro" id="IPR057344">
    <property type="entry name" value="ARM_SRB8"/>
</dbReference>
<comment type="function">
    <text evidence="10">Component of the SRB8-11 complex. The SRB8-11 complex is a regulatory module of the Mediator complex which is itself involved in regulation of basal and activated RNA polymerase II-dependent transcription. The SRB8-11 complex may be involved in the transcriptional repression of a subset of genes regulated by Mediator. It may inhibit the association of the Mediator complex with RNA polymerase II to form the holoenzyme complex.</text>
</comment>
<dbReference type="InterPro" id="IPR019035">
    <property type="entry name" value="Mediator_Med12"/>
</dbReference>
<evidence type="ECO:0000256" key="4">
    <source>
        <dbReference type="ARBA" id="ARBA00019622"/>
    </source>
</evidence>
<comment type="subcellular location">
    <subcellularLocation>
        <location evidence="1">Nucleus</location>
    </subcellularLocation>
</comment>
<keyword evidence="8" id="KW-0804">Transcription</keyword>
<dbReference type="Proteomes" id="UP001595075">
    <property type="component" value="Unassembled WGS sequence"/>
</dbReference>
<evidence type="ECO:0000256" key="1">
    <source>
        <dbReference type="ARBA" id="ARBA00004123"/>
    </source>
</evidence>
<evidence type="ECO:0000256" key="11">
    <source>
        <dbReference type="ARBA" id="ARBA00032010"/>
    </source>
</evidence>
<comment type="subunit">
    <text evidence="3">Component of the SRB8-11 complex, which itself associates with the Mediator complex.</text>
</comment>
<keyword evidence="9" id="KW-0539">Nucleus</keyword>
<feature type="compositionally biased region" description="Basic and acidic residues" evidence="12">
    <location>
        <begin position="68"/>
        <end position="80"/>
    </location>
</feature>
<evidence type="ECO:0000259" key="13">
    <source>
        <dbReference type="SMART" id="SM01281"/>
    </source>
</evidence>
<evidence type="ECO:0000256" key="7">
    <source>
        <dbReference type="ARBA" id="ARBA00023159"/>
    </source>
</evidence>
<keyword evidence="5" id="KW-0678">Repressor</keyword>
<keyword evidence="6" id="KW-0805">Transcription regulation</keyword>
<evidence type="ECO:0000256" key="6">
    <source>
        <dbReference type="ARBA" id="ARBA00023015"/>
    </source>
</evidence>
<dbReference type="PANTHER" id="PTHR46567:SF1">
    <property type="entry name" value="MEDIATOR OF RNA POLYMERASE II TRANSCRIPTION SUBUNIT 12"/>
    <property type="match status" value="1"/>
</dbReference>
<comment type="similarity">
    <text evidence="2">Belongs to the Mediator complex subunit 12 family.</text>
</comment>
<evidence type="ECO:0000256" key="10">
    <source>
        <dbReference type="ARBA" id="ARBA00025661"/>
    </source>
</evidence>
<dbReference type="PANTHER" id="PTHR46567">
    <property type="entry name" value="MEDIATOR OF RNA POLYMERASE II TRANSCRIPTION SUBUNIT 12"/>
    <property type="match status" value="1"/>
</dbReference>
<feature type="compositionally biased region" description="Polar residues" evidence="12">
    <location>
        <begin position="11"/>
        <end position="20"/>
    </location>
</feature>
<dbReference type="SMART" id="SM01281">
    <property type="entry name" value="Med12"/>
    <property type="match status" value="1"/>
</dbReference>
<evidence type="ECO:0000256" key="3">
    <source>
        <dbReference type="ARBA" id="ARBA00011629"/>
    </source>
</evidence>
<evidence type="ECO:0000256" key="5">
    <source>
        <dbReference type="ARBA" id="ARBA00022491"/>
    </source>
</evidence>
<comment type="caution">
    <text evidence="14">The sequence shown here is derived from an EMBL/GenBank/DDBJ whole genome shotgun (WGS) entry which is preliminary data.</text>
</comment>